<organism evidence="3 4">
    <name type="scientific">Bacillus thuringiensis subsp. tolworthi</name>
    <dbReference type="NCBI Taxonomy" id="1442"/>
    <lineage>
        <taxon>Bacteria</taxon>
        <taxon>Bacillati</taxon>
        <taxon>Bacillota</taxon>
        <taxon>Bacilli</taxon>
        <taxon>Bacillales</taxon>
        <taxon>Bacillaceae</taxon>
        <taxon>Bacillus</taxon>
        <taxon>Bacillus cereus group</taxon>
    </lineage>
</organism>
<feature type="domain" description="HTH cro/C1-type" evidence="2">
    <location>
        <begin position="54"/>
        <end position="108"/>
    </location>
</feature>
<proteinExistence type="predicted"/>
<dbReference type="GO" id="GO:0003677">
    <property type="term" value="F:DNA binding"/>
    <property type="evidence" value="ECO:0007669"/>
    <property type="project" value="UniProtKB-KW"/>
</dbReference>
<sequence>MHILPQKPNFCSLFFCIENRFTINITQMTINLSFIVYQYVYNYTCTMKTFSETLKTLRKSRSLRQEDLAHELNLSRSQINNYENGFSEPDLTTLFHLASYFNVTLDVLTGRIDNSDDEMLHNTLIGVQKTYGVLSESQRKNFCKQLDYYVRFLGENNEIL</sequence>
<dbReference type="AlphaFoldDB" id="A0A9W4A9D5"/>
<gene>
    <name evidence="3" type="ORF">KNN_01460</name>
</gene>
<dbReference type="CDD" id="cd00093">
    <property type="entry name" value="HTH_XRE"/>
    <property type="match status" value="1"/>
</dbReference>
<evidence type="ECO:0000259" key="2">
    <source>
        <dbReference type="PROSITE" id="PS50943"/>
    </source>
</evidence>
<dbReference type="InterPro" id="IPR010982">
    <property type="entry name" value="Lambda_DNA-bd_dom_sf"/>
</dbReference>
<dbReference type="Proteomes" id="UP000055316">
    <property type="component" value="Chromosome"/>
</dbReference>
<dbReference type="PANTHER" id="PTHR46558:SF11">
    <property type="entry name" value="HTH-TYPE TRANSCRIPTIONAL REGULATOR XRE"/>
    <property type="match status" value="1"/>
</dbReference>
<keyword evidence="1 3" id="KW-0238">DNA-binding</keyword>
<dbReference type="PANTHER" id="PTHR46558">
    <property type="entry name" value="TRACRIPTIONAL REGULATORY PROTEIN-RELATED-RELATED"/>
    <property type="match status" value="1"/>
</dbReference>
<evidence type="ECO:0000313" key="3">
    <source>
        <dbReference type="EMBL" id="BAR82306.1"/>
    </source>
</evidence>
<evidence type="ECO:0000313" key="4">
    <source>
        <dbReference type="Proteomes" id="UP000055316"/>
    </source>
</evidence>
<dbReference type="EMBL" id="AP014864">
    <property type="protein sequence ID" value="BAR82306.1"/>
    <property type="molecule type" value="Genomic_DNA"/>
</dbReference>
<dbReference type="Gene3D" id="1.10.260.40">
    <property type="entry name" value="lambda repressor-like DNA-binding domains"/>
    <property type="match status" value="1"/>
</dbReference>
<dbReference type="Pfam" id="PF01381">
    <property type="entry name" value="HTH_3"/>
    <property type="match status" value="1"/>
</dbReference>
<name>A0A9W4A9D5_BACTO</name>
<dbReference type="SUPFAM" id="SSF47413">
    <property type="entry name" value="lambda repressor-like DNA-binding domains"/>
    <property type="match status" value="1"/>
</dbReference>
<dbReference type="PROSITE" id="PS50943">
    <property type="entry name" value="HTH_CROC1"/>
    <property type="match status" value="1"/>
</dbReference>
<evidence type="ECO:0000256" key="1">
    <source>
        <dbReference type="ARBA" id="ARBA00023125"/>
    </source>
</evidence>
<reference evidence="3 4" key="1">
    <citation type="submission" date="2015-05" db="EMBL/GenBank/DDBJ databases">
        <title>Whole genome sequence of Bacillus thuringiensis serovar tolworthi Pasteur Institute Standard strain.</title>
        <authorList>
            <person name="Kanda K."/>
            <person name="Nakashima K."/>
            <person name="Nagano Y."/>
        </authorList>
    </citation>
    <scope>NUCLEOTIDE SEQUENCE [LARGE SCALE GENOMIC DNA]</scope>
    <source>
        <strain evidence="3 4">Pasteur Institute Standard strain</strain>
    </source>
</reference>
<dbReference type="SMART" id="SM00530">
    <property type="entry name" value="HTH_XRE"/>
    <property type="match status" value="1"/>
</dbReference>
<protein>
    <submittedName>
        <fullName evidence="3">Prophage LambdaBa04, DNA-binding protein</fullName>
    </submittedName>
</protein>
<dbReference type="InterPro" id="IPR001387">
    <property type="entry name" value="Cro/C1-type_HTH"/>
</dbReference>
<accession>A0A9W4A9D5</accession>